<dbReference type="AlphaFoldDB" id="A0A4R6Y815"/>
<gene>
    <name evidence="2" type="ORF">DFR44_10937</name>
</gene>
<dbReference type="OrthoDB" id="570199at2"/>
<dbReference type="Proteomes" id="UP000294480">
    <property type="component" value="Unassembled WGS sequence"/>
</dbReference>
<evidence type="ECO:0000259" key="1">
    <source>
        <dbReference type="Pfam" id="PF14088"/>
    </source>
</evidence>
<dbReference type="InterPro" id="IPR025364">
    <property type="entry name" value="DUF4268"/>
</dbReference>
<dbReference type="Pfam" id="PF14088">
    <property type="entry name" value="DUF4268"/>
    <property type="match status" value="1"/>
</dbReference>
<name>A0A4R6Y815_9BURK</name>
<keyword evidence="3" id="KW-1185">Reference proteome</keyword>
<evidence type="ECO:0000313" key="2">
    <source>
        <dbReference type="EMBL" id="TDR31520.1"/>
    </source>
</evidence>
<protein>
    <submittedName>
        <fullName evidence="2">Uncharacterized protein DUF4268</fullName>
    </submittedName>
</protein>
<dbReference type="EMBL" id="SNZE01000009">
    <property type="protein sequence ID" value="TDR31520.1"/>
    <property type="molecule type" value="Genomic_DNA"/>
</dbReference>
<dbReference type="InterPro" id="IPR011856">
    <property type="entry name" value="tRNA_endonuc-like_dom_sf"/>
</dbReference>
<organism evidence="2 3">
    <name type="scientific">Hydromonas duriensis</name>
    <dbReference type="NCBI Taxonomy" id="1527608"/>
    <lineage>
        <taxon>Bacteria</taxon>
        <taxon>Pseudomonadati</taxon>
        <taxon>Pseudomonadota</taxon>
        <taxon>Betaproteobacteria</taxon>
        <taxon>Burkholderiales</taxon>
        <taxon>Burkholderiaceae</taxon>
        <taxon>Hydromonas</taxon>
    </lineage>
</organism>
<dbReference type="Gene3D" id="3.40.1350.10">
    <property type="match status" value="1"/>
</dbReference>
<evidence type="ECO:0000313" key="3">
    <source>
        <dbReference type="Proteomes" id="UP000294480"/>
    </source>
</evidence>
<comment type="caution">
    <text evidence="2">The sequence shown here is derived from an EMBL/GenBank/DDBJ whole genome shotgun (WGS) entry which is preliminary data.</text>
</comment>
<reference evidence="2 3" key="1">
    <citation type="submission" date="2019-03" db="EMBL/GenBank/DDBJ databases">
        <title>Genomic Encyclopedia of Type Strains, Phase IV (KMG-IV): sequencing the most valuable type-strain genomes for metagenomic binning, comparative biology and taxonomic classification.</title>
        <authorList>
            <person name="Goeker M."/>
        </authorList>
    </citation>
    <scope>NUCLEOTIDE SEQUENCE [LARGE SCALE GENOMIC DNA]</scope>
    <source>
        <strain evidence="2 3">DSM 102852</strain>
    </source>
</reference>
<feature type="domain" description="DUF4268" evidence="1">
    <location>
        <begin position="229"/>
        <end position="362"/>
    </location>
</feature>
<dbReference type="GO" id="GO:0003676">
    <property type="term" value="F:nucleic acid binding"/>
    <property type="evidence" value="ECO:0007669"/>
    <property type="project" value="InterPro"/>
</dbReference>
<proteinExistence type="predicted"/>
<accession>A0A4R6Y815</accession>
<sequence length="375" mass="43574">MYQINGKSNRIEPLTMKSFNELGFTERNHLQEWLAHQPSALGEELLIIQKEFDGFDETRERLDLLAVDKDGNLVIIENKLDDSGRDVVWQALKYASYFSSSSKQDIIDVYQKYLNRHHTDVDAQQSLCEFLDVPDIDELKINVGNNQRIILVAAKFRREVTSTALWLLEKGIDVACFKVTPYALNENILLNIEQIVPTPETKELMIGLSKKEAEEKNVEVTLKKRHNVRYAFWEKILESFKKSNCALYNNISPSHDHWLSAGSGISGCVYTLIFGHKQVRVEWNMVRRNTEENKQVFDSLFEHKSEIEQRFGAPLVWKRMDDRISSRVQYAFDVDGHNPDNWGEIINWLISHVQRLEIAIKPLLPSVSQLLRERE</sequence>
<dbReference type="RefSeq" id="WP_133619917.1">
    <property type="nucleotide sequence ID" value="NZ_SNZE01000009.1"/>
</dbReference>